<gene>
    <name evidence="1" type="ORF">EJB06_30965</name>
</gene>
<keyword evidence="1" id="KW-0067">ATP-binding</keyword>
<name>A0A430HC96_9BURK</name>
<dbReference type="Proteomes" id="UP000278085">
    <property type="component" value="Unassembled WGS sequence"/>
</dbReference>
<dbReference type="GO" id="GO:0005524">
    <property type="term" value="F:ATP binding"/>
    <property type="evidence" value="ECO:0007669"/>
    <property type="project" value="UniProtKB-KW"/>
</dbReference>
<evidence type="ECO:0000313" key="1">
    <source>
        <dbReference type="EMBL" id="RSZ55156.1"/>
    </source>
</evidence>
<keyword evidence="2" id="KW-1185">Reference proteome</keyword>
<dbReference type="SUPFAM" id="SSF52540">
    <property type="entry name" value="P-loop containing nucleoside triphosphate hydrolases"/>
    <property type="match status" value="1"/>
</dbReference>
<accession>A0A430HC96</accession>
<protein>
    <submittedName>
        <fullName evidence="1">ATP-binding protein</fullName>
    </submittedName>
</protein>
<dbReference type="RefSeq" id="WP_126077878.1">
    <property type="nucleotide sequence ID" value="NZ_CP051166.1"/>
</dbReference>
<dbReference type="EMBL" id="RXLQ01000035">
    <property type="protein sequence ID" value="RSZ55156.1"/>
    <property type="molecule type" value="Genomic_DNA"/>
</dbReference>
<sequence length="1111" mass="122109">MPNKKSAKLSEIVQVSRHYQRSIRIDMDLGRVDALDGYICHGTATGVLNSMTKQMVDGNQRLFTWTGPFGGGKSSLAVAFASALGADKGLRAKARDILHLQNIPSFDQALPCAKGWLTIPIVGKRGSVVAELSKALRRAQGLGNEARKTNSSALIADICAAAETKTNDGVLIIIDEMGKFLEASALGMGDDVYFFQELAEVAARSAGKIVVVGILHQSFSQYATRLGIGSRDDWVKVQGRYSDIPLVAASDEVVELIGRAIQSTITPEWMMPASTEIAASIRAQRPAVGEGFANSLAACWPLHPAMAALLGPISKRQFGQNERSTFSFLASVEPFGFRSYLETPKILSSWYRPNDYWDYLRANLEPAILSSPDGHRWAQAVDAVERTEARTTDPLHVELIKNIAVVDLFRNGSGLAAELSVLKSLFYDHTLEQVKAAVEQLSAWRVILFKKHIGAWSVFEGSDFDIDNAISEARAGMSGVDFSMLSSLTNLYPVIAKRHYHETGTMRWMNMALCRVEDIQRIASKFKPEAGEFGLFLLALPGSITNNKAVLRLCHEHSRMRPWPVVIGIPRNHAKIEDLGSELLALQVVQSRHELNGDPVARREVYARISSIRAQVEEQLREAVTNARWIAGENELETKGRLSPIASNLADAVYPSAPELWSELLNRDSPSSNSVKGRRDLLYRMLDHEEKVNLGIEGYPAERGLYETLLRTTGLHRPDANGVVRFLPPDEQSAPTFAPLWNATRELFENSNARVKVPELHALWASAPYGLRKGVMPVIFTAFLLTHKGNLALYKDGMFIPRVTDADIDEYLQDASRFSIRWILIDQEKAGILEGISDILVEVGASATTRDPLEAARGLVALVLGLPAWSQRTHTISDIARKVRDTLLKANDPHKVLFIDLAALLENDGGESYVESLRSPIAEIAQAYDKLLARIQATMLEALDAPADRLDRLRARAEVLTGVTGDLRQDAFATRLAKYDGSKESIEGILSLAANKPARDWNDRDIDHALLDIAQAALRFRQAEAFASVKGRVPTSEAFAVVIGAGAETRTVSRSFSIPDRHRDAVESMAERLASTLMAEGHSTEILLAALAKAGMRLTLADDARMEKSHG</sequence>
<dbReference type="OrthoDB" id="856045at2"/>
<proteinExistence type="predicted"/>
<dbReference type="AlphaFoldDB" id="A0A430HC96"/>
<reference evidence="1 2" key="1">
    <citation type="submission" date="2018-12" db="EMBL/GenBank/DDBJ databases">
        <authorList>
            <person name="Yang E."/>
        </authorList>
    </citation>
    <scope>NUCLEOTIDE SEQUENCE [LARGE SCALE GENOMIC DNA]</scope>
    <source>
        <strain evidence="1 2">SOD</strain>
    </source>
</reference>
<comment type="caution">
    <text evidence="1">The sequence shown here is derived from an EMBL/GenBank/DDBJ whole genome shotgun (WGS) entry which is preliminary data.</text>
</comment>
<dbReference type="InterPro" id="IPR027417">
    <property type="entry name" value="P-loop_NTPase"/>
</dbReference>
<keyword evidence="1" id="KW-0547">Nucleotide-binding</keyword>
<organism evidence="1 2">
    <name type="scientific">Massilia atriviolacea</name>
    <dbReference type="NCBI Taxonomy" id="2495579"/>
    <lineage>
        <taxon>Bacteria</taxon>
        <taxon>Pseudomonadati</taxon>
        <taxon>Pseudomonadota</taxon>
        <taxon>Betaproteobacteria</taxon>
        <taxon>Burkholderiales</taxon>
        <taxon>Oxalobacteraceae</taxon>
        <taxon>Telluria group</taxon>
        <taxon>Massilia</taxon>
    </lineage>
</organism>
<evidence type="ECO:0000313" key="2">
    <source>
        <dbReference type="Proteomes" id="UP000278085"/>
    </source>
</evidence>